<organism evidence="1 2">
    <name type="scientific">Prunus dulcis</name>
    <name type="common">Almond</name>
    <name type="synonym">Amygdalus dulcis</name>
    <dbReference type="NCBI Taxonomy" id="3755"/>
    <lineage>
        <taxon>Eukaryota</taxon>
        <taxon>Viridiplantae</taxon>
        <taxon>Streptophyta</taxon>
        <taxon>Embryophyta</taxon>
        <taxon>Tracheophyta</taxon>
        <taxon>Spermatophyta</taxon>
        <taxon>Magnoliopsida</taxon>
        <taxon>eudicotyledons</taxon>
        <taxon>Gunneridae</taxon>
        <taxon>Pentapetalae</taxon>
        <taxon>rosids</taxon>
        <taxon>fabids</taxon>
        <taxon>Rosales</taxon>
        <taxon>Rosaceae</taxon>
        <taxon>Amygdaloideae</taxon>
        <taxon>Amygdaleae</taxon>
        <taxon>Prunus</taxon>
    </lineage>
</organism>
<name>A0AAD4UU12_PRUDU</name>
<protein>
    <submittedName>
        <fullName evidence="1">Uncharacterized protein</fullName>
    </submittedName>
</protein>
<keyword evidence="2" id="KW-1185">Reference proteome</keyword>
<dbReference type="AlphaFoldDB" id="A0AAD4UU12"/>
<reference evidence="1 2" key="1">
    <citation type="journal article" date="2022" name="G3 (Bethesda)">
        <title>Whole-genome sequence and methylome profiling of the almond [Prunus dulcis (Mill.) D.A. Webb] cultivar 'Nonpareil'.</title>
        <authorList>
            <person name="D'Amico-Willman K.M."/>
            <person name="Ouma W.Z."/>
            <person name="Meulia T."/>
            <person name="Sideli G.M."/>
            <person name="Gradziel T.M."/>
            <person name="Fresnedo-Ramirez J."/>
        </authorList>
    </citation>
    <scope>NUCLEOTIDE SEQUENCE [LARGE SCALE GENOMIC DNA]</scope>
    <source>
        <strain evidence="1">Clone GOH B32 T37-40</strain>
    </source>
</reference>
<gene>
    <name evidence="1" type="ORF">L3X38_042004</name>
</gene>
<dbReference type="EMBL" id="JAJFAZ020000008">
    <property type="protein sequence ID" value="KAI5312830.1"/>
    <property type="molecule type" value="Genomic_DNA"/>
</dbReference>
<sequence>MTFSLPAYVTMPMITFQQLFTFPRPKVREPRRQENVRGTILDRWLVMQGSYPIVPHVKKLFTATGRSNRLPRNPSMDSSGIDEIVLQVFLRKFNGSHGHGDSLELRFSAVEVPAAMAQGCHFRKYALLKVACLPLTTLGDSCSEVSMVYSPHRVRKQFRLDQGMPIGLSHSDPFALHRVFRSGGNLPDSGSPLS</sequence>
<proteinExistence type="predicted"/>
<dbReference type="Proteomes" id="UP001054821">
    <property type="component" value="Chromosome 8"/>
</dbReference>
<accession>A0AAD4UU12</accession>
<evidence type="ECO:0000313" key="1">
    <source>
        <dbReference type="EMBL" id="KAI5312830.1"/>
    </source>
</evidence>
<evidence type="ECO:0000313" key="2">
    <source>
        <dbReference type="Proteomes" id="UP001054821"/>
    </source>
</evidence>
<comment type="caution">
    <text evidence="1">The sequence shown here is derived from an EMBL/GenBank/DDBJ whole genome shotgun (WGS) entry which is preliminary data.</text>
</comment>